<feature type="transmembrane region" description="Helical" evidence="6">
    <location>
        <begin position="65"/>
        <end position="88"/>
    </location>
</feature>
<dbReference type="NCBIfam" id="TIGR02872">
    <property type="entry name" value="spore_ytvI"/>
    <property type="match status" value="1"/>
</dbReference>
<feature type="transmembrane region" description="Helical" evidence="6">
    <location>
        <begin position="282"/>
        <end position="300"/>
    </location>
</feature>
<keyword evidence="4 6" id="KW-1133">Transmembrane helix</keyword>
<evidence type="ECO:0000256" key="3">
    <source>
        <dbReference type="ARBA" id="ARBA00022692"/>
    </source>
</evidence>
<feature type="transmembrane region" description="Helical" evidence="6">
    <location>
        <begin position="33"/>
        <end position="53"/>
    </location>
</feature>
<dbReference type="GO" id="GO:0016020">
    <property type="term" value="C:membrane"/>
    <property type="evidence" value="ECO:0007669"/>
    <property type="project" value="UniProtKB-SubCell"/>
</dbReference>
<name>A0A923LAG9_9FIRM</name>
<comment type="caution">
    <text evidence="7">The sequence shown here is derived from an EMBL/GenBank/DDBJ whole genome shotgun (WGS) entry which is preliminary data.</text>
</comment>
<dbReference type="PANTHER" id="PTHR21716">
    <property type="entry name" value="TRANSMEMBRANE PROTEIN"/>
    <property type="match status" value="1"/>
</dbReference>
<protein>
    <submittedName>
        <fullName evidence="7">Sporulation integral membrane protein YtvI</fullName>
    </submittedName>
</protein>
<dbReference type="Pfam" id="PF01594">
    <property type="entry name" value="AI-2E_transport"/>
    <property type="match status" value="1"/>
</dbReference>
<accession>A0A923LAG9</accession>
<gene>
    <name evidence="7" type="primary">ytvI</name>
    <name evidence="7" type="ORF">H8S44_02750</name>
</gene>
<dbReference type="AlphaFoldDB" id="A0A923LAG9"/>
<keyword evidence="5 6" id="KW-0472">Membrane</keyword>
<feature type="transmembrane region" description="Helical" evidence="6">
    <location>
        <begin position="246"/>
        <end position="270"/>
    </location>
</feature>
<comment type="similarity">
    <text evidence="2">Belongs to the autoinducer-2 exporter (AI-2E) (TC 2.A.86) family.</text>
</comment>
<dbReference type="Proteomes" id="UP000649345">
    <property type="component" value="Unassembled WGS sequence"/>
</dbReference>
<dbReference type="EMBL" id="JACOOR010000002">
    <property type="protein sequence ID" value="MBC5658693.1"/>
    <property type="molecule type" value="Genomic_DNA"/>
</dbReference>
<evidence type="ECO:0000313" key="8">
    <source>
        <dbReference type="Proteomes" id="UP000649345"/>
    </source>
</evidence>
<sequence>MDRKYLRNLVNIVLFLVGVVLVCLLVPRLVIFFMPFVVGWIIALIANPLVRLMEKRLKIVRKHSSALIIVGTIALIVLGGYGILSWLVREIYGFIGVLPDLYEALLGDLETTSVNLAGISEKIPPELLEKLSATVHSLTESLGNVISTIGVPTVAAAGNIAKNIPNILVHVIFTILSAYFFIAERDKIIQWGREHTPEELRSKWRFITEKFRNAVGGYFKAQFKIMGVVAVILLVGFFMLHIKYAILWAILIALLDFLPFFGTGTALIPWAVLKVLSGNYKFAVGLVIIYLVSQLVRQLIQPKIVGDTMGLNPLATMVFMYIGYKIGGIVAMIIAVPVGLILINLYEAGTFDDIIEDVRELAKGLNEYRKGK</sequence>
<feature type="transmembrane region" description="Helical" evidence="6">
    <location>
        <begin position="167"/>
        <end position="183"/>
    </location>
</feature>
<evidence type="ECO:0000313" key="7">
    <source>
        <dbReference type="EMBL" id="MBC5658693.1"/>
    </source>
</evidence>
<organism evidence="7 8">
    <name type="scientific">Anaerosacchariphilus hominis</name>
    <dbReference type="NCBI Taxonomy" id="2763017"/>
    <lineage>
        <taxon>Bacteria</taxon>
        <taxon>Bacillati</taxon>
        <taxon>Bacillota</taxon>
        <taxon>Clostridia</taxon>
        <taxon>Lachnospirales</taxon>
        <taxon>Lachnospiraceae</taxon>
        <taxon>Anaerosacchariphilus</taxon>
    </lineage>
</organism>
<comment type="subcellular location">
    <subcellularLocation>
        <location evidence="1">Membrane</location>
        <topology evidence="1">Multi-pass membrane protein</topology>
    </subcellularLocation>
</comment>
<proteinExistence type="inferred from homology"/>
<dbReference type="GO" id="GO:0055085">
    <property type="term" value="P:transmembrane transport"/>
    <property type="evidence" value="ECO:0007669"/>
    <property type="project" value="TreeGrafter"/>
</dbReference>
<evidence type="ECO:0000256" key="2">
    <source>
        <dbReference type="ARBA" id="ARBA00009773"/>
    </source>
</evidence>
<evidence type="ECO:0000256" key="6">
    <source>
        <dbReference type="SAM" id="Phobius"/>
    </source>
</evidence>
<keyword evidence="3 6" id="KW-0812">Transmembrane</keyword>
<reference evidence="7" key="1">
    <citation type="submission" date="2020-08" db="EMBL/GenBank/DDBJ databases">
        <title>Genome public.</title>
        <authorList>
            <person name="Liu C."/>
            <person name="Sun Q."/>
        </authorList>
    </citation>
    <scope>NUCLEOTIDE SEQUENCE</scope>
    <source>
        <strain evidence="7">NSJ-68</strain>
    </source>
</reference>
<dbReference type="RefSeq" id="WP_186873367.1">
    <property type="nucleotide sequence ID" value="NZ_JACOOR010000002.1"/>
</dbReference>
<feature type="transmembrane region" description="Helical" evidence="6">
    <location>
        <begin position="221"/>
        <end position="240"/>
    </location>
</feature>
<evidence type="ECO:0000256" key="1">
    <source>
        <dbReference type="ARBA" id="ARBA00004141"/>
    </source>
</evidence>
<keyword evidence="8" id="KW-1185">Reference proteome</keyword>
<evidence type="ECO:0000256" key="5">
    <source>
        <dbReference type="ARBA" id="ARBA00023136"/>
    </source>
</evidence>
<dbReference type="InterPro" id="IPR002549">
    <property type="entry name" value="AI-2E-like"/>
</dbReference>
<dbReference type="PANTHER" id="PTHR21716:SF68">
    <property type="entry name" value="TRANSPORT PROTEIN YTVI-RELATED"/>
    <property type="match status" value="1"/>
</dbReference>
<dbReference type="InterPro" id="IPR014227">
    <property type="entry name" value="YtvI-like"/>
</dbReference>
<evidence type="ECO:0000256" key="4">
    <source>
        <dbReference type="ARBA" id="ARBA00022989"/>
    </source>
</evidence>
<feature type="transmembrane region" description="Helical" evidence="6">
    <location>
        <begin position="320"/>
        <end position="343"/>
    </location>
</feature>
<feature type="transmembrane region" description="Helical" evidence="6">
    <location>
        <begin position="9"/>
        <end position="27"/>
    </location>
</feature>